<reference evidence="6 7" key="1">
    <citation type="submission" date="2020-08" db="EMBL/GenBank/DDBJ databases">
        <title>Genomic Encyclopedia of Type Strains, Phase IV (KMG-IV): sequencing the most valuable type-strain genomes for metagenomic binning, comparative biology and taxonomic classification.</title>
        <authorList>
            <person name="Goeker M."/>
        </authorList>
    </citation>
    <scope>NUCLEOTIDE SEQUENCE [LARGE SCALE GENOMIC DNA]</scope>
    <source>
        <strain evidence="6 7">DSM 21793</strain>
    </source>
</reference>
<dbReference type="GO" id="GO:0009279">
    <property type="term" value="C:cell outer membrane"/>
    <property type="evidence" value="ECO:0007669"/>
    <property type="project" value="UniProtKB-SubCell"/>
</dbReference>
<name>A0A840A111_9CAUL</name>
<dbReference type="RefSeq" id="WP_183772088.1">
    <property type="nucleotide sequence ID" value="NZ_JACIDK010000002.1"/>
</dbReference>
<evidence type="ECO:0000313" key="6">
    <source>
        <dbReference type="EMBL" id="MBB3891323.1"/>
    </source>
</evidence>
<keyword evidence="6" id="KW-0675">Receptor</keyword>
<evidence type="ECO:0000256" key="4">
    <source>
        <dbReference type="SAM" id="MobiDB-lite"/>
    </source>
</evidence>
<feature type="signal peptide" evidence="5">
    <location>
        <begin position="1"/>
        <end position="30"/>
    </location>
</feature>
<keyword evidence="2" id="KW-0472">Membrane</keyword>
<sequence>MSSSLLPRRIAARLLCGVAAASLCAGGALAQTDEHDQETEVEELVVVAGQRTLPGSVIGDITPELSISPREIRAYGAASVTELLDALSPQLTSGQGSGGRPVVLINGGRITGFAEIRDLPTEAIARVDILPEEVSLKYGYPADQKVVNFVLRQRFKATLAEASGSSPTQDGGGQSVMGHGSVLNILRGQRLLLDARVTDTKPIYEGDRDIVGGEGDQRTLSSDTTALSLNGVYARPLGEGVNGTINAGLDFTDSQGRLGLSPFSDDALLRRSETTSGRIAAAAAGAYAGWQWSTTGGLTQDVAKSSTDRDFSGVPYTDRTKSTTTTAQTDLVLNRALWELPAGQVSTTLTARVSATQFESEADRLGVTTSNTLDRNIGQLQANFDVPLIRDGEGLGEHLGKLSANVNLGYQNLSDFGDLQTVGGGLNWTPIKPLRVLASFTRTDQAPTMNQLGDPLTSTPGVRVFDFRTGQTVEVTRVSGGLSTLDSSQRDTLKLGVSYKPWDKVNLNFQANYVSTRTDDAVAAFPSASTQIEDAFPDRFVRNAAGELTLIDARPVNFAKQSRDELRYGFTYSRPVGPQPSPEQQAAMRQRFQAAQAERQRAEGQQGQREGQGEQGQGQQGQRQQGGGQQRQGEGPPDGPPPGDGPPRGGMGGGGGDGPRMGGGGFGGPGGGGGRIGGFGPGGPRNGVFQIGLYHTVAFKDEVEIRPGVPTLDLLDGGALGSGGGSPRHQVDLQANYTRGGLGVAANAKWQSATKVTGLTAAEDLEFSDLTTVNLRLFADLGMQPIAREHRWLRGMRATLSVDNLFDERQDVKTPQGITPISYQPDLLDPVGRTVKFTVRKLFF</sequence>
<comment type="subcellular location">
    <subcellularLocation>
        <location evidence="1">Cell outer membrane</location>
    </subcellularLocation>
</comment>
<keyword evidence="3" id="KW-0998">Cell outer membrane</keyword>
<dbReference type="InterPro" id="IPR036942">
    <property type="entry name" value="Beta-barrel_TonB_sf"/>
</dbReference>
<evidence type="ECO:0000313" key="7">
    <source>
        <dbReference type="Proteomes" id="UP000530564"/>
    </source>
</evidence>
<dbReference type="AlphaFoldDB" id="A0A840A111"/>
<feature type="region of interest" description="Disordered" evidence="4">
    <location>
        <begin position="570"/>
        <end position="681"/>
    </location>
</feature>
<evidence type="ECO:0000256" key="3">
    <source>
        <dbReference type="ARBA" id="ARBA00023237"/>
    </source>
</evidence>
<gene>
    <name evidence="6" type="ORF">GGQ61_002040</name>
</gene>
<accession>A0A840A111</accession>
<dbReference type="Proteomes" id="UP000530564">
    <property type="component" value="Unassembled WGS sequence"/>
</dbReference>
<feature type="compositionally biased region" description="Gly residues" evidence="4">
    <location>
        <begin position="646"/>
        <end position="681"/>
    </location>
</feature>
<proteinExistence type="predicted"/>
<evidence type="ECO:0000256" key="2">
    <source>
        <dbReference type="ARBA" id="ARBA00023136"/>
    </source>
</evidence>
<feature type="chain" id="PRO_5032352503" evidence="5">
    <location>
        <begin position="31"/>
        <end position="844"/>
    </location>
</feature>
<dbReference type="EMBL" id="JACIDK010000002">
    <property type="protein sequence ID" value="MBB3891323.1"/>
    <property type="molecule type" value="Genomic_DNA"/>
</dbReference>
<keyword evidence="5" id="KW-0732">Signal</keyword>
<dbReference type="PANTHER" id="PTHR47234:SF1">
    <property type="entry name" value="TONB-DEPENDENT RECEPTOR"/>
    <property type="match status" value="1"/>
</dbReference>
<dbReference type="PANTHER" id="PTHR47234">
    <property type="match status" value="1"/>
</dbReference>
<evidence type="ECO:0000256" key="1">
    <source>
        <dbReference type="ARBA" id="ARBA00004442"/>
    </source>
</evidence>
<evidence type="ECO:0000256" key="5">
    <source>
        <dbReference type="SAM" id="SignalP"/>
    </source>
</evidence>
<dbReference type="SUPFAM" id="SSF56935">
    <property type="entry name" value="Porins"/>
    <property type="match status" value="1"/>
</dbReference>
<protein>
    <submittedName>
        <fullName evidence="6">Outer membrane cobalamin receptor</fullName>
    </submittedName>
</protein>
<feature type="compositionally biased region" description="Low complexity" evidence="4">
    <location>
        <begin position="583"/>
        <end position="609"/>
    </location>
</feature>
<organism evidence="6 7">
    <name type="scientific">Phenylobacterium haematophilum</name>
    <dbReference type="NCBI Taxonomy" id="98513"/>
    <lineage>
        <taxon>Bacteria</taxon>
        <taxon>Pseudomonadati</taxon>
        <taxon>Pseudomonadota</taxon>
        <taxon>Alphaproteobacteria</taxon>
        <taxon>Caulobacterales</taxon>
        <taxon>Caulobacteraceae</taxon>
        <taxon>Phenylobacterium</taxon>
    </lineage>
</organism>
<comment type="caution">
    <text evidence="6">The sequence shown here is derived from an EMBL/GenBank/DDBJ whole genome shotgun (WGS) entry which is preliminary data.</text>
</comment>
<keyword evidence="7" id="KW-1185">Reference proteome</keyword>
<feature type="compositionally biased region" description="Gly residues" evidence="4">
    <location>
        <begin position="613"/>
        <end position="630"/>
    </location>
</feature>
<dbReference type="Gene3D" id="2.40.170.20">
    <property type="entry name" value="TonB-dependent receptor, beta-barrel domain"/>
    <property type="match status" value="2"/>
</dbReference>